<reference evidence="2 3" key="1">
    <citation type="journal article" date="2015" name="Genome Biol. Evol.">
        <title>Characterization of Three Mycobacterium spp. with Potential Use in Bioremediation by Genome Sequencing and Comparative Genomics.</title>
        <authorList>
            <person name="Das S."/>
            <person name="Pettersson B.M."/>
            <person name="Behra P.R."/>
            <person name="Ramesh M."/>
            <person name="Dasgupta S."/>
            <person name="Bhattacharya A."/>
            <person name="Kirsebom L.A."/>
        </authorList>
    </citation>
    <scope>NUCLEOTIDE SEQUENCE [LARGE SCALE GENOMIC DNA]</scope>
    <source>
        <strain evidence="2 3">DSM 43826</strain>
    </source>
</reference>
<evidence type="ECO:0000313" key="3">
    <source>
        <dbReference type="Proteomes" id="UP000036513"/>
    </source>
</evidence>
<keyword evidence="3" id="KW-1185">Reference proteome</keyword>
<dbReference type="EMBL" id="JYNL01000069">
    <property type="protein sequence ID" value="KMO67370.1"/>
    <property type="molecule type" value="Genomic_DNA"/>
</dbReference>
<feature type="compositionally biased region" description="Polar residues" evidence="1">
    <location>
        <begin position="1"/>
        <end position="15"/>
    </location>
</feature>
<protein>
    <submittedName>
        <fullName evidence="2">Uncharacterized protein</fullName>
    </submittedName>
</protein>
<accession>A0A0J6V926</accession>
<organism evidence="2 3">
    <name type="scientific">Mycolicibacterium chlorophenolicum</name>
    <dbReference type="NCBI Taxonomy" id="37916"/>
    <lineage>
        <taxon>Bacteria</taxon>
        <taxon>Bacillati</taxon>
        <taxon>Actinomycetota</taxon>
        <taxon>Actinomycetes</taxon>
        <taxon>Mycobacteriales</taxon>
        <taxon>Mycobacteriaceae</taxon>
        <taxon>Mycolicibacterium</taxon>
    </lineage>
</organism>
<comment type="caution">
    <text evidence="2">The sequence shown here is derived from an EMBL/GenBank/DDBJ whole genome shotgun (WGS) entry which is preliminary data.</text>
</comment>
<dbReference type="AlphaFoldDB" id="A0A0J6V926"/>
<feature type="region of interest" description="Disordered" evidence="1">
    <location>
        <begin position="1"/>
        <end position="74"/>
    </location>
</feature>
<dbReference type="Proteomes" id="UP000036513">
    <property type="component" value="Unassembled WGS sequence"/>
</dbReference>
<sequence>MNNRDTATEQGVESDPSSESDVGDVGAWSAIRGGDRSDHNRPVATVEEASDSPAREPGGLTELASHRGKRTFGN</sequence>
<name>A0A0J6V926_9MYCO</name>
<proteinExistence type="predicted"/>
<evidence type="ECO:0000256" key="1">
    <source>
        <dbReference type="SAM" id="MobiDB-lite"/>
    </source>
</evidence>
<gene>
    <name evidence="2" type="ORF">MCHLDSM_06619</name>
</gene>
<evidence type="ECO:0000313" key="2">
    <source>
        <dbReference type="EMBL" id="KMO67370.1"/>
    </source>
</evidence>